<comment type="caution">
    <text evidence="1">The sequence shown here is derived from an EMBL/GenBank/DDBJ whole genome shotgun (WGS) entry which is preliminary data.</text>
</comment>
<protein>
    <submittedName>
        <fullName evidence="1">Uncharacterized protein</fullName>
    </submittedName>
</protein>
<accession>A0ABS4CL40</accession>
<dbReference type="Proteomes" id="UP000673375">
    <property type="component" value="Unassembled WGS sequence"/>
</dbReference>
<sequence>MAKNFPIQQKDIERLENATVQLFNKSFWQLYHQQARRFIYLVEDGERHKQEIGQLTATKQIYSEIKLLMDNKGNIIGKRMDRSSLLLSTNGNRLKQAPRPKKYELSEHERSLASIEGQEYKDWLQEMKLYCHEHL</sequence>
<proteinExistence type="predicted"/>
<reference evidence="1 2" key="1">
    <citation type="submission" date="2020-12" db="EMBL/GenBank/DDBJ databases">
        <title>Vagococcus allomyrinae sp. nov. and Enterococcus lavae sp. nov., isolated from the larvae of Allomyrina dichotoma.</title>
        <authorList>
            <person name="Lee S.D."/>
        </authorList>
    </citation>
    <scope>NUCLEOTIDE SEQUENCE [LARGE SCALE GENOMIC DNA]</scope>
    <source>
        <strain evidence="1 2">BWM-S5</strain>
    </source>
</reference>
<dbReference type="EMBL" id="JAEDXU010000007">
    <property type="protein sequence ID" value="MBP1047271.1"/>
    <property type="molecule type" value="Genomic_DNA"/>
</dbReference>
<keyword evidence="2" id="KW-1185">Reference proteome</keyword>
<organism evidence="1 2">
    <name type="scientific">Enterococcus larvae</name>
    <dbReference type="NCBI Taxonomy" id="2794352"/>
    <lineage>
        <taxon>Bacteria</taxon>
        <taxon>Bacillati</taxon>
        <taxon>Bacillota</taxon>
        <taxon>Bacilli</taxon>
        <taxon>Lactobacillales</taxon>
        <taxon>Enterococcaceae</taxon>
        <taxon>Enterococcus</taxon>
    </lineage>
</organism>
<evidence type="ECO:0000313" key="2">
    <source>
        <dbReference type="Proteomes" id="UP000673375"/>
    </source>
</evidence>
<gene>
    <name evidence="1" type="ORF">I6N96_13390</name>
</gene>
<dbReference type="RefSeq" id="WP_209558057.1">
    <property type="nucleotide sequence ID" value="NZ_JAEDXU010000007.1"/>
</dbReference>
<name>A0ABS4CL40_9ENTE</name>
<evidence type="ECO:0000313" key="1">
    <source>
        <dbReference type="EMBL" id="MBP1047271.1"/>
    </source>
</evidence>